<dbReference type="InterPro" id="IPR000257">
    <property type="entry name" value="Uroporphyrinogen_deCOase"/>
</dbReference>
<comment type="caution">
    <text evidence="2">The sequence shown here is derived from an EMBL/GenBank/DDBJ whole genome shotgun (WGS) entry which is preliminary data.</text>
</comment>
<proteinExistence type="predicted"/>
<evidence type="ECO:0000313" key="2">
    <source>
        <dbReference type="EMBL" id="MBU5436551.1"/>
    </source>
</evidence>
<reference evidence="2 3" key="1">
    <citation type="submission" date="2021-06" db="EMBL/GenBank/DDBJ databases">
        <authorList>
            <person name="Sun Q."/>
            <person name="Li D."/>
        </authorList>
    </citation>
    <scope>NUCLEOTIDE SEQUENCE [LARGE SCALE GENOMIC DNA]</scope>
    <source>
        <strain evidence="2 3">MSJ-40</strain>
    </source>
</reference>
<protein>
    <recommendedName>
        <fullName evidence="1">Uroporphyrinogen decarboxylase (URO-D) domain-containing protein</fullName>
    </recommendedName>
</protein>
<dbReference type="PANTHER" id="PTHR47099">
    <property type="entry name" value="METHYLCOBAMIDE:COM METHYLTRANSFERASE MTBA"/>
    <property type="match status" value="1"/>
</dbReference>
<dbReference type="RefSeq" id="WP_216515853.1">
    <property type="nucleotide sequence ID" value="NZ_JAHLPM010000001.1"/>
</dbReference>
<dbReference type="EMBL" id="JAHLPM010000001">
    <property type="protein sequence ID" value="MBU5436551.1"/>
    <property type="molecule type" value="Genomic_DNA"/>
</dbReference>
<evidence type="ECO:0000313" key="3">
    <source>
        <dbReference type="Proteomes" id="UP000749471"/>
    </source>
</evidence>
<sequence length="286" mass="32295">MAVTNIFKCSGNETETIPNKILEELNISFEDVNKDAAKIAILSKILRENKSRTYCTIPFCHTVEAEAFGSTVIFDKRVGNRINKYRIDNISSMEVIPSIDLTNGRIAEVLKAIKKLKEMEEKVCLNITGPISLATSIMDSRLFYKTLRKDRETANRLLNLIEDSIVAYMLEGIKQGADIISFADPTGTIDILGPRIYEEVSGKSTYNILKKIESQLGDTIVHLCGKTSTSLEAIGLLEIDRIKVEGKNYIEKIDNIRKERNDIKFIGHWCLKLDKDVNEITCCRIK</sequence>
<gene>
    <name evidence="2" type="ORF">KQI42_00945</name>
</gene>
<evidence type="ECO:0000259" key="1">
    <source>
        <dbReference type="Pfam" id="PF01208"/>
    </source>
</evidence>
<keyword evidence="3" id="KW-1185">Reference proteome</keyword>
<feature type="domain" description="Uroporphyrinogen decarboxylase (URO-D)" evidence="1">
    <location>
        <begin position="18"/>
        <end position="252"/>
    </location>
</feature>
<organism evidence="2 3">
    <name type="scientific">Tissierella simiarum</name>
    <dbReference type="NCBI Taxonomy" id="2841534"/>
    <lineage>
        <taxon>Bacteria</taxon>
        <taxon>Bacillati</taxon>
        <taxon>Bacillota</taxon>
        <taxon>Tissierellia</taxon>
        <taxon>Tissierellales</taxon>
        <taxon>Tissierellaceae</taxon>
        <taxon>Tissierella</taxon>
    </lineage>
</organism>
<dbReference type="Pfam" id="PF01208">
    <property type="entry name" value="URO-D"/>
    <property type="match status" value="1"/>
</dbReference>
<name>A0ABS6E1U9_9FIRM</name>
<accession>A0ABS6E1U9</accession>
<dbReference type="PANTHER" id="PTHR47099:SF1">
    <property type="entry name" value="METHYLCOBAMIDE:COM METHYLTRANSFERASE MTBA"/>
    <property type="match status" value="1"/>
</dbReference>
<dbReference type="InterPro" id="IPR052024">
    <property type="entry name" value="Methanogen_methyltrans"/>
</dbReference>
<dbReference type="Proteomes" id="UP000749471">
    <property type="component" value="Unassembled WGS sequence"/>
</dbReference>